<dbReference type="InterPro" id="IPR014710">
    <property type="entry name" value="RmlC-like_jellyroll"/>
</dbReference>
<dbReference type="InterPro" id="IPR018490">
    <property type="entry name" value="cNMP-bd_dom_sf"/>
</dbReference>
<organism evidence="2 3">
    <name type="scientific">Chitinophaga ginsengisegetis</name>
    <dbReference type="NCBI Taxonomy" id="393003"/>
    <lineage>
        <taxon>Bacteria</taxon>
        <taxon>Pseudomonadati</taxon>
        <taxon>Bacteroidota</taxon>
        <taxon>Chitinophagia</taxon>
        <taxon>Chitinophagales</taxon>
        <taxon>Chitinophagaceae</taxon>
        <taxon>Chitinophaga</taxon>
    </lineage>
</organism>
<dbReference type="AlphaFoldDB" id="A0A1T5NH71"/>
<dbReference type="Pfam" id="PF00027">
    <property type="entry name" value="cNMP_binding"/>
    <property type="match status" value="1"/>
</dbReference>
<evidence type="ECO:0000313" key="3">
    <source>
        <dbReference type="Proteomes" id="UP000190166"/>
    </source>
</evidence>
<feature type="domain" description="Cyclic nucleotide-binding" evidence="1">
    <location>
        <begin position="29"/>
        <end position="102"/>
    </location>
</feature>
<name>A0A1T5NH71_9BACT</name>
<sequence length="192" mass="22060">MQGTEIIRQQLQALLQEPIVHWELFKAILQPVTFPAGDHLSEAGKTANAIYYIEEGVVRVYTLHDGKDISMDFAFPHNFTTSYASFITQKPAAVSLQAVTPVSGYACYYADLQQLYRTSHQAEKIGRLIAEQQYLRKYNRELSFLQYSAQERYTQLLHEHPEVVQHIPVKQIASYLGIEPESLSRIRKKRST</sequence>
<proteinExistence type="predicted"/>
<dbReference type="STRING" id="393003.SAMN05660461_1509"/>
<reference evidence="2 3" key="1">
    <citation type="submission" date="2017-02" db="EMBL/GenBank/DDBJ databases">
        <authorList>
            <person name="Peterson S.W."/>
        </authorList>
    </citation>
    <scope>NUCLEOTIDE SEQUENCE [LARGE SCALE GENOMIC DNA]</scope>
    <source>
        <strain evidence="2 3">DSM 18108</strain>
    </source>
</reference>
<keyword evidence="2" id="KW-0808">Transferase</keyword>
<dbReference type="SUPFAM" id="SSF51206">
    <property type="entry name" value="cAMP-binding domain-like"/>
    <property type="match status" value="1"/>
</dbReference>
<dbReference type="EMBL" id="FUZZ01000001">
    <property type="protein sequence ID" value="SKC99518.1"/>
    <property type="molecule type" value="Genomic_DNA"/>
</dbReference>
<evidence type="ECO:0000259" key="1">
    <source>
        <dbReference type="PROSITE" id="PS50042"/>
    </source>
</evidence>
<accession>A0A1T5NH71</accession>
<evidence type="ECO:0000313" key="2">
    <source>
        <dbReference type="EMBL" id="SKC99518.1"/>
    </source>
</evidence>
<dbReference type="PROSITE" id="PS50042">
    <property type="entry name" value="CNMP_BINDING_3"/>
    <property type="match status" value="1"/>
</dbReference>
<gene>
    <name evidence="2" type="ORF">SAMN05660461_1509</name>
</gene>
<protein>
    <submittedName>
        <fullName evidence="2">cAMP-binding domain of CRP or a regulatory subunit of cAMP-dependent protein kinases</fullName>
    </submittedName>
</protein>
<dbReference type="RefSeq" id="WP_079468768.1">
    <property type="nucleotide sequence ID" value="NZ_FUZZ01000001.1"/>
</dbReference>
<dbReference type="InterPro" id="IPR000595">
    <property type="entry name" value="cNMP-bd_dom"/>
</dbReference>
<dbReference type="CDD" id="cd00038">
    <property type="entry name" value="CAP_ED"/>
    <property type="match status" value="1"/>
</dbReference>
<dbReference type="Gene3D" id="2.60.120.10">
    <property type="entry name" value="Jelly Rolls"/>
    <property type="match status" value="1"/>
</dbReference>
<keyword evidence="2" id="KW-0418">Kinase</keyword>
<dbReference type="GO" id="GO:0016301">
    <property type="term" value="F:kinase activity"/>
    <property type="evidence" value="ECO:0007669"/>
    <property type="project" value="UniProtKB-KW"/>
</dbReference>
<dbReference type="Proteomes" id="UP000190166">
    <property type="component" value="Unassembled WGS sequence"/>
</dbReference>
<keyword evidence="3" id="KW-1185">Reference proteome</keyword>